<keyword evidence="7" id="KW-0413">Isomerase</keyword>
<dbReference type="GO" id="GO:0003678">
    <property type="term" value="F:DNA helicase activity"/>
    <property type="evidence" value="ECO:0007669"/>
    <property type="project" value="UniProtKB-EC"/>
</dbReference>
<evidence type="ECO:0000256" key="7">
    <source>
        <dbReference type="ARBA" id="ARBA00023235"/>
    </source>
</evidence>
<keyword evidence="3 11" id="KW-0378">Hydrolase</keyword>
<dbReference type="InterPro" id="IPR014016">
    <property type="entry name" value="UvrD-like_ATP-bd"/>
</dbReference>
<keyword evidence="2 11" id="KW-0547">Nucleotide-binding</keyword>
<feature type="domain" description="UvrD-like helicase ATP-binding" evidence="12">
    <location>
        <begin position="52"/>
        <end position="325"/>
    </location>
</feature>
<evidence type="ECO:0000256" key="9">
    <source>
        <dbReference type="ARBA" id="ARBA00034808"/>
    </source>
</evidence>
<keyword evidence="4 11" id="KW-0347">Helicase</keyword>
<dbReference type="Proteomes" id="UP001519343">
    <property type="component" value="Unassembled WGS sequence"/>
</dbReference>
<evidence type="ECO:0000259" key="12">
    <source>
        <dbReference type="PROSITE" id="PS51198"/>
    </source>
</evidence>
<evidence type="ECO:0000256" key="4">
    <source>
        <dbReference type="ARBA" id="ARBA00022806"/>
    </source>
</evidence>
<sequence>MARNQAFYPTPVGAKTSHIPESFLADSKTSAELIPDNLHDAFYFRSLEEQGTFLNEPQIEAVKHVDHSLLILAGAGSGKTRVLVSRTGYLVTVKEVDPKEILLITFTRKAADEMKERIAQLPGLSNRMAKDITAGTFHSIFLRVLRDQGYQQKILSNDKQKEMVIKIILKNMDLQDSYEPETILSLLSSYKNQIIPLEEMVAKTPNEKELKRVFQRFEEWKMQNHYLDFDDILMETYQLFKRNESVLKTIQERFKYIMVDEFQDTNLLQYALIKMVAQPRNNLVVVGDDDQTIYSFNGADQNIILGFQKEFNAKHITLDTNYRSNTSILGLGNEIIKHNQNRYPKKLSATVTGNKVPLYIRPNTTDDEAEYVIRNIVSDVKNGVRNFRDFAILHRTGNSSRSIYDQLVLQDIPFVCFNNGDTFYEQSLVKPLLDHLRFSVNPKDIHALAGILPTLYLNRDQTLDYIQNQNLINPKDHLVLHLLNMPGIKPYQRQQMVERIRFILNMNKMSPEEAIQKMRIDFYDKYLQMDNRKNLTLHKEMMAETLDELESSAKRFTTIQNYLSFIEEIIEKNKTMEELRKNPNADAVSLMTIHKSKGLEFEVVYLIGASERILPHAAALEADQLNDMISDKKGTEKVFAAIEEECRLMYVAVTRAKEELYISSPSIYRNKTVEVSRFLMDVFNSPFS</sequence>
<dbReference type="CDD" id="cd18807">
    <property type="entry name" value="SF1_C_UvrD"/>
    <property type="match status" value="1"/>
</dbReference>
<dbReference type="GO" id="GO:0016787">
    <property type="term" value="F:hydrolase activity"/>
    <property type="evidence" value="ECO:0007669"/>
    <property type="project" value="UniProtKB-KW"/>
</dbReference>
<dbReference type="CDD" id="cd17932">
    <property type="entry name" value="DEXQc_UvrD"/>
    <property type="match status" value="1"/>
</dbReference>
<evidence type="ECO:0000256" key="3">
    <source>
        <dbReference type="ARBA" id="ARBA00022801"/>
    </source>
</evidence>
<evidence type="ECO:0000256" key="1">
    <source>
        <dbReference type="ARBA" id="ARBA00009922"/>
    </source>
</evidence>
<dbReference type="RefSeq" id="WP_209809957.1">
    <property type="nucleotide sequence ID" value="NZ_JAGGKT010000004.1"/>
</dbReference>
<dbReference type="Gene3D" id="1.10.486.10">
    <property type="entry name" value="PCRA, domain 4"/>
    <property type="match status" value="1"/>
</dbReference>
<dbReference type="Pfam" id="PF13361">
    <property type="entry name" value="UvrD_C"/>
    <property type="match status" value="1"/>
</dbReference>
<evidence type="ECO:0000256" key="2">
    <source>
        <dbReference type="ARBA" id="ARBA00022741"/>
    </source>
</evidence>
<keyword evidence="5 11" id="KW-0067">ATP-binding</keyword>
<dbReference type="InterPro" id="IPR014017">
    <property type="entry name" value="DNA_helicase_UvrD-like_C"/>
</dbReference>
<evidence type="ECO:0000256" key="8">
    <source>
        <dbReference type="ARBA" id="ARBA00034617"/>
    </source>
</evidence>
<proteinExistence type="inferred from homology"/>
<dbReference type="PROSITE" id="PS51217">
    <property type="entry name" value="UVRD_HELICASE_CTER"/>
    <property type="match status" value="1"/>
</dbReference>
<evidence type="ECO:0000256" key="10">
    <source>
        <dbReference type="ARBA" id="ARBA00048988"/>
    </source>
</evidence>
<dbReference type="PANTHER" id="PTHR11070">
    <property type="entry name" value="UVRD / RECB / PCRA DNA HELICASE FAMILY MEMBER"/>
    <property type="match status" value="1"/>
</dbReference>
<comment type="similarity">
    <text evidence="1">Belongs to the helicase family. UvrD subfamily.</text>
</comment>
<dbReference type="EC" id="5.6.2.4" evidence="9"/>
<dbReference type="EMBL" id="JAGGKT010000004">
    <property type="protein sequence ID" value="MBP1931879.1"/>
    <property type="molecule type" value="Genomic_DNA"/>
</dbReference>
<evidence type="ECO:0000256" key="5">
    <source>
        <dbReference type="ARBA" id="ARBA00022840"/>
    </source>
</evidence>
<dbReference type="InterPro" id="IPR000212">
    <property type="entry name" value="DNA_helicase_UvrD/REP"/>
</dbReference>
<evidence type="ECO:0000313" key="14">
    <source>
        <dbReference type="EMBL" id="MBP1931879.1"/>
    </source>
</evidence>
<evidence type="ECO:0000259" key="13">
    <source>
        <dbReference type="PROSITE" id="PS51217"/>
    </source>
</evidence>
<comment type="caution">
    <text evidence="14">The sequence shown here is derived from an EMBL/GenBank/DDBJ whole genome shotgun (WGS) entry which is preliminary data.</text>
</comment>
<keyword evidence="6" id="KW-0238">DNA-binding</keyword>
<accession>A0ABS4GNN4</accession>
<evidence type="ECO:0000256" key="6">
    <source>
        <dbReference type="ARBA" id="ARBA00023125"/>
    </source>
</evidence>
<dbReference type="Gene3D" id="1.10.10.160">
    <property type="match status" value="1"/>
</dbReference>
<evidence type="ECO:0000256" key="11">
    <source>
        <dbReference type="PROSITE-ProRule" id="PRU00560"/>
    </source>
</evidence>
<comment type="catalytic activity">
    <reaction evidence="8">
        <text>Couples ATP hydrolysis with the unwinding of duplex DNA by translocating in the 3'-5' direction.</text>
        <dbReference type="EC" id="5.6.2.4"/>
    </reaction>
</comment>
<dbReference type="InterPro" id="IPR027417">
    <property type="entry name" value="P-loop_NTPase"/>
</dbReference>
<feature type="binding site" evidence="11">
    <location>
        <begin position="73"/>
        <end position="80"/>
    </location>
    <ligand>
        <name>ATP</name>
        <dbReference type="ChEBI" id="CHEBI:30616"/>
    </ligand>
</feature>
<evidence type="ECO:0000313" key="15">
    <source>
        <dbReference type="Proteomes" id="UP001519343"/>
    </source>
</evidence>
<protein>
    <recommendedName>
        <fullName evidence="9">DNA 3'-5' helicase</fullName>
        <ecNumber evidence="9">5.6.2.4</ecNumber>
    </recommendedName>
</protein>
<name>A0ABS4GNN4_9BACL</name>
<organism evidence="14 15">
    <name type="scientific">Ammoniphilus resinae</name>
    <dbReference type="NCBI Taxonomy" id="861532"/>
    <lineage>
        <taxon>Bacteria</taxon>
        <taxon>Bacillati</taxon>
        <taxon>Bacillota</taxon>
        <taxon>Bacilli</taxon>
        <taxon>Bacillales</taxon>
        <taxon>Paenibacillaceae</taxon>
        <taxon>Aneurinibacillus group</taxon>
        <taxon>Ammoniphilus</taxon>
    </lineage>
</organism>
<dbReference type="Gene3D" id="3.40.50.300">
    <property type="entry name" value="P-loop containing nucleotide triphosphate hydrolases"/>
    <property type="match status" value="2"/>
</dbReference>
<comment type="catalytic activity">
    <reaction evidence="10">
        <text>ATP + H2O = ADP + phosphate + H(+)</text>
        <dbReference type="Rhea" id="RHEA:13065"/>
        <dbReference type="ChEBI" id="CHEBI:15377"/>
        <dbReference type="ChEBI" id="CHEBI:15378"/>
        <dbReference type="ChEBI" id="CHEBI:30616"/>
        <dbReference type="ChEBI" id="CHEBI:43474"/>
        <dbReference type="ChEBI" id="CHEBI:456216"/>
        <dbReference type="EC" id="5.6.2.4"/>
    </reaction>
</comment>
<dbReference type="PROSITE" id="PS51198">
    <property type="entry name" value="UVRD_HELICASE_ATP_BIND"/>
    <property type="match status" value="1"/>
</dbReference>
<feature type="domain" description="UvrD-like helicase C-terminal" evidence="13">
    <location>
        <begin position="326"/>
        <end position="598"/>
    </location>
</feature>
<reference evidence="14 15" key="1">
    <citation type="submission" date="2021-03" db="EMBL/GenBank/DDBJ databases">
        <title>Genomic Encyclopedia of Type Strains, Phase IV (KMG-IV): sequencing the most valuable type-strain genomes for metagenomic binning, comparative biology and taxonomic classification.</title>
        <authorList>
            <person name="Goeker M."/>
        </authorList>
    </citation>
    <scope>NUCLEOTIDE SEQUENCE [LARGE SCALE GENOMIC DNA]</scope>
    <source>
        <strain evidence="14 15">DSM 24738</strain>
    </source>
</reference>
<dbReference type="PANTHER" id="PTHR11070:SF2">
    <property type="entry name" value="ATP-DEPENDENT DNA HELICASE SRS2"/>
    <property type="match status" value="1"/>
</dbReference>
<dbReference type="Pfam" id="PF00580">
    <property type="entry name" value="UvrD-helicase"/>
    <property type="match status" value="1"/>
</dbReference>
<dbReference type="SUPFAM" id="SSF52540">
    <property type="entry name" value="P-loop containing nucleoside triphosphate hydrolases"/>
    <property type="match status" value="1"/>
</dbReference>
<dbReference type="InterPro" id="IPR013986">
    <property type="entry name" value="DExx_box_DNA_helicase_dom_sf"/>
</dbReference>
<gene>
    <name evidence="14" type="ORF">J2Z37_001880</name>
</gene>
<keyword evidence="15" id="KW-1185">Reference proteome</keyword>